<evidence type="ECO:0000256" key="4">
    <source>
        <dbReference type="ARBA" id="ARBA00022989"/>
    </source>
</evidence>
<dbReference type="Gene3D" id="2.60.370.10">
    <property type="entry name" value="Ctag/Cox11"/>
    <property type="match status" value="1"/>
</dbReference>
<evidence type="ECO:0000256" key="1">
    <source>
        <dbReference type="ARBA" id="ARBA00004007"/>
    </source>
</evidence>
<comment type="subcellular location">
    <subcellularLocation>
        <location evidence="2">Mitochondrion inner membrane</location>
        <topology evidence="2">Single-pass membrane protein</topology>
        <orientation evidence="2">Intermembrane side</orientation>
    </subcellularLocation>
</comment>
<protein>
    <submittedName>
        <fullName evidence="6">Uncharacterized protein</fullName>
    </submittedName>
</protein>
<dbReference type="GO" id="GO:0005743">
    <property type="term" value="C:mitochondrial inner membrane"/>
    <property type="evidence" value="ECO:0007669"/>
    <property type="project" value="UniProtKB-SubCell"/>
</dbReference>
<organism evidence="6 7">
    <name type="scientific">Punica granatum</name>
    <name type="common">Pomegranate</name>
    <dbReference type="NCBI Taxonomy" id="22663"/>
    <lineage>
        <taxon>Eukaryota</taxon>
        <taxon>Viridiplantae</taxon>
        <taxon>Streptophyta</taxon>
        <taxon>Embryophyta</taxon>
        <taxon>Tracheophyta</taxon>
        <taxon>Spermatophyta</taxon>
        <taxon>Magnoliopsida</taxon>
        <taxon>eudicotyledons</taxon>
        <taxon>Gunneridae</taxon>
        <taxon>Pentapetalae</taxon>
        <taxon>rosids</taxon>
        <taxon>malvids</taxon>
        <taxon>Myrtales</taxon>
        <taxon>Lythraceae</taxon>
        <taxon>Punica</taxon>
    </lineage>
</organism>
<dbReference type="EMBL" id="MTKT01004619">
    <property type="protein sequence ID" value="OWM70477.1"/>
    <property type="molecule type" value="Genomic_DNA"/>
</dbReference>
<comment type="function">
    <text evidence="1">Exerts its effect at some terminal stage of cytochrome c oxidase synthesis, probably by being involved in the insertion of the copper B into subunit I.</text>
</comment>
<dbReference type="SUPFAM" id="SSF110111">
    <property type="entry name" value="Ctag/Cox11"/>
    <property type="match status" value="1"/>
</dbReference>
<keyword evidence="4" id="KW-1133">Transmembrane helix</keyword>
<keyword evidence="3" id="KW-0812">Transmembrane</keyword>
<dbReference type="PANTHER" id="PTHR21320">
    <property type="entry name" value="CYTOCHROME C OXIDASE ASSEMBLY PROTEIN COX11-RELATED"/>
    <property type="match status" value="1"/>
</dbReference>
<accession>A0A218WC87</accession>
<proteinExistence type="predicted"/>
<keyword evidence="5" id="KW-0472">Membrane</keyword>
<evidence type="ECO:0000313" key="7">
    <source>
        <dbReference type="Proteomes" id="UP000197138"/>
    </source>
</evidence>
<evidence type="ECO:0000256" key="2">
    <source>
        <dbReference type="ARBA" id="ARBA00004243"/>
    </source>
</evidence>
<dbReference type="PANTHER" id="PTHR21320:SF3">
    <property type="entry name" value="CYTOCHROME C OXIDASE ASSEMBLY PROTEIN COX11, MITOCHONDRIAL-RELATED"/>
    <property type="match status" value="1"/>
</dbReference>
<comment type="caution">
    <text evidence="6">The sequence shown here is derived from an EMBL/GenBank/DDBJ whole genome shotgun (WGS) entry which is preliminary data.</text>
</comment>
<dbReference type="AlphaFoldDB" id="A0A218WC87"/>
<sequence length="122" mass="13749">MVGGSYAAVPLYWRFCQATGYGGTIQRRESVEEKIAHHAKDETVTKREIAVQFNADVADGMQWKFTPTQREVLSFATVHTSKILFSNHFIDAKCSSILIPDLRMGAINNIVLSYTFFKVSKD</sequence>
<reference evidence="7" key="1">
    <citation type="journal article" date="2017" name="Plant J.">
        <title>The pomegranate (Punica granatum L.) genome and the genomics of punicalagin biosynthesis.</title>
        <authorList>
            <person name="Qin G."/>
            <person name="Xu C."/>
            <person name="Ming R."/>
            <person name="Tang H."/>
            <person name="Guyot R."/>
            <person name="Kramer E.M."/>
            <person name="Hu Y."/>
            <person name="Yi X."/>
            <person name="Qi Y."/>
            <person name="Xu X."/>
            <person name="Gao Z."/>
            <person name="Pan H."/>
            <person name="Jian J."/>
            <person name="Tian Y."/>
            <person name="Yue Z."/>
            <person name="Xu Y."/>
        </authorList>
    </citation>
    <scope>NUCLEOTIDE SEQUENCE [LARGE SCALE GENOMIC DNA]</scope>
    <source>
        <strain evidence="7">cv. Dabenzi</strain>
    </source>
</reference>
<dbReference type="InterPro" id="IPR007533">
    <property type="entry name" value="Cyt_c_oxidase_assmbl_CtaG"/>
</dbReference>
<dbReference type="Proteomes" id="UP000197138">
    <property type="component" value="Unassembled WGS sequence"/>
</dbReference>
<dbReference type="InterPro" id="IPR023471">
    <property type="entry name" value="CtaG/Cox11_dom_sf"/>
</dbReference>
<evidence type="ECO:0000313" key="6">
    <source>
        <dbReference type="EMBL" id="OWM70477.1"/>
    </source>
</evidence>
<dbReference type="Pfam" id="PF04442">
    <property type="entry name" value="CtaG_Cox11"/>
    <property type="match status" value="1"/>
</dbReference>
<gene>
    <name evidence="6" type="ORF">CDL15_Pgr011953</name>
</gene>
<evidence type="ECO:0000256" key="3">
    <source>
        <dbReference type="ARBA" id="ARBA00022692"/>
    </source>
</evidence>
<dbReference type="GO" id="GO:0005507">
    <property type="term" value="F:copper ion binding"/>
    <property type="evidence" value="ECO:0007669"/>
    <property type="project" value="InterPro"/>
</dbReference>
<name>A0A218WC87_PUNGR</name>
<evidence type="ECO:0000256" key="5">
    <source>
        <dbReference type="ARBA" id="ARBA00023136"/>
    </source>
</evidence>